<proteinExistence type="predicted"/>
<accession>X8BH10</accession>
<sequence length="56" mass="5935">MMVLFHVCETDSPIGKSNSSFQSVSGTVLKLVMVKRAMKPVCHVDVTDNVALAAAA</sequence>
<reference evidence="1" key="1">
    <citation type="submission" date="2014-01" db="EMBL/GenBank/DDBJ databases">
        <authorList>
            <person name="Brown-Elliot B."/>
            <person name="Wallace R."/>
            <person name="Lenaerts A."/>
            <person name="Ordway D."/>
            <person name="DeGroote M.A."/>
            <person name="Parker T."/>
            <person name="Sizemore C."/>
            <person name="Tallon L.J."/>
            <person name="Sadzewicz L.K."/>
            <person name="Sengamalay N."/>
            <person name="Fraser C.M."/>
            <person name="Hine E."/>
            <person name="Shefchek K.A."/>
            <person name="Das S.P."/>
            <person name="Tettelin H."/>
        </authorList>
    </citation>
    <scope>NUCLEOTIDE SEQUENCE [LARGE SCALE GENOMIC DNA]</scope>
    <source>
        <strain evidence="1">4042</strain>
    </source>
</reference>
<dbReference type="AlphaFoldDB" id="X8BH10"/>
<dbReference type="PATRIC" id="fig|1299334.3.peg.4346"/>
<protein>
    <submittedName>
        <fullName evidence="1">Uncharacterized protein</fullName>
    </submittedName>
</protein>
<dbReference type="EMBL" id="JAOB01000042">
    <property type="protein sequence ID" value="EUA42325.1"/>
    <property type="molecule type" value="Genomic_DNA"/>
</dbReference>
<comment type="caution">
    <text evidence="1">The sequence shown here is derived from an EMBL/GenBank/DDBJ whole genome shotgun (WGS) entry which is preliminary data.</text>
</comment>
<organism evidence="1">
    <name type="scientific">Mycobacterium xenopi 4042</name>
    <dbReference type="NCBI Taxonomy" id="1299334"/>
    <lineage>
        <taxon>Bacteria</taxon>
        <taxon>Bacillati</taxon>
        <taxon>Actinomycetota</taxon>
        <taxon>Actinomycetes</taxon>
        <taxon>Mycobacteriales</taxon>
        <taxon>Mycobacteriaceae</taxon>
        <taxon>Mycobacterium</taxon>
    </lineage>
</organism>
<evidence type="ECO:0000313" key="1">
    <source>
        <dbReference type="EMBL" id="EUA42325.1"/>
    </source>
</evidence>
<gene>
    <name evidence="1" type="ORF">I553_6185</name>
</gene>
<name>X8BH10_MYCXE</name>